<evidence type="ECO:0000256" key="3">
    <source>
        <dbReference type="ARBA" id="ARBA00023242"/>
    </source>
</evidence>
<comment type="function">
    <text evidence="5">Has a role in nuclear-cytoplasmic transport of proteins and mRNAs.</text>
</comment>
<evidence type="ECO:0000256" key="1">
    <source>
        <dbReference type="ARBA" id="ARBA00022448"/>
    </source>
</evidence>
<dbReference type="PANTHER" id="PTHR12612">
    <property type="entry name" value="NUCLEAR TRANSPORT FACTOR 2"/>
    <property type="match status" value="1"/>
</dbReference>
<dbReference type="CDD" id="cd00780">
    <property type="entry name" value="NTF2"/>
    <property type="match status" value="1"/>
</dbReference>
<dbReference type="InterPro" id="IPR018222">
    <property type="entry name" value="Nuclear_transport_factor_2_euk"/>
</dbReference>
<dbReference type="InterPro" id="IPR002075">
    <property type="entry name" value="NTF2_dom"/>
</dbReference>
<reference evidence="7" key="1">
    <citation type="submission" date="2013-03" db="EMBL/GenBank/DDBJ databases">
        <title>Immune-Related transcriptome of Coptotermes formosanus Shiraki workers: the defense mechanism.</title>
        <authorList>
            <person name="Hussain A."/>
            <person name="Li Y.F."/>
            <person name="Wen S.Y."/>
        </authorList>
    </citation>
    <scope>NUCLEOTIDE SEQUENCE</scope>
</reference>
<dbReference type="GO" id="GO:0005634">
    <property type="term" value="C:nucleus"/>
    <property type="evidence" value="ECO:0007669"/>
    <property type="project" value="UniProtKB-SubCell"/>
</dbReference>
<dbReference type="InterPro" id="IPR032710">
    <property type="entry name" value="NTF2-like_dom_sf"/>
</dbReference>
<evidence type="ECO:0000256" key="5">
    <source>
        <dbReference type="RuleBase" id="RU369002"/>
    </source>
</evidence>
<evidence type="ECO:0000256" key="2">
    <source>
        <dbReference type="ARBA" id="ARBA00022927"/>
    </source>
</evidence>
<dbReference type="GO" id="GO:0051028">
    <property type="term" value="P:mRNA transport"/>
    <property type="evidence" value="ECO:0007669"/>
    <property type="project" value="UniProtKB-UniRule"/>
</dbReference>
<dbReference type="Pfam" id="PF02136">
    <property type="entry name" value="NTF2"/>
    <property type="match status" value="1"/>
</dbReference>
<dbReference type="EMBL" id="KC741025">
    <property type="protein sequence ID" value="AGM32849.1"/>
    <property type="molecule type" value="mRNA"/>
</dbReference>
<name>R4UL34_COPFO</name>
<evidence type="ECO:0000313" key="7">
    <source>
        <dbReference type="EMBL" id="AGM32849.1"/>
    </source>
</evidence>
<keyword evidence="1 5" id="KW-0813">Transport</keyword>
<organism evidence="7">
    <name type="scientific">Coptotermes formosanus</name>
    <name type="common">Formosan subterranean termite</name>
    <dbReference type="NCBI Taxonomy" id="36987"/>
    <lineage>
        <taxon>Eukaryota</taxon>
        <taxon>Metazoa</taxon>
        <taxon>Ecdysozoa</taxon>
        <taxon>Arthropoda</taxon>
        <taxon>Hexapoda</taxon>
        <taxon>Insecta</taxon>
        <taxon>Pterygota</taxon>
        <taxon>Neoptera</taxon>
        <taxon>Polyneoptera</taxon>
        <taxon>Dictyoptera</taxon>
        <taxon>Blattodea</taxon>
        <taxon>Blattoidea</taxon>
        <taxon>Termitoidae</taxon>
        <taxon>Rhinotermitidae</taxon>
        <taxon>Coptotermes</taxon>
    </lineage>
</organism>
<keyword evidence="2 5" id="KW-0653">Protein transport</keyword>
<accession>R4UL34</accession>
<dbReference type="InterPro" id="IPR045875">
    <property type="entry name" value="NTF2"/>
</dbReference>
<dbReference type="Gene3D" id="3.10.450.50">
    <property type="match status" value="1"/>
</dbReference>
<dbReference type="FunFam" id="3.10.450.50:FF:000006">
    <property type="entry name" value="NTF2-related export protein 2 isoform 1"/>
    <property type="match status" value="1"/>
</dbReference>
<dbReference type="SUPFAM" id="SSF54427">
    <property type="entry name" value="NTF2-like"/>
    <property type="match status" value="1"/>
</dbReference>
<keyword evidence="3 5" id="KW-0539">Nucleus</keyword>
<evidence type="ECO:0000259" key="6">
    <source>
        <dbReference type="PROSITE" id="PS50177"/>
    </source>
</evidence>
<feature type="domain" description="NTF2" evidence="6">
    <location>
        <begin position="15"/>
        <end position="130"/>
    </location>
</feature>
<evidence type="ECO:0000256" key="4">
    <source>
        <dbReference type="ARBA" id="ARBA00070836"/>
    </source>
</evidence>
<comment type="subcellular location">
    <subcellularLocation>
        <location evidence="5">Cytoplasm</location>
    </subcellularLocation>
    <subcellularLocation>
        <location evidence="5">Nucleus</location>
    </subcellularLocation>
</comment>
<dbReference type="AlphaFoldDB" id="R4UL34"/>
<dbReference type="GO" id="GO:0015031">
    <property type="term" value="P:protein transport"/>
    <property type="evidence" value="ECO:0007669"/>
    <property type="project" value="UniProtKB-KW"/>
</dbReference>
<dbReference type="GO" id="GO:0005737">
    <property type="term" value="C:cytoplasm"/>
    <property type="evidence" value="ECO:0007669"/>
    <property type="project" value="UniProtKB-SubCell"/>
</dbReference>
<dbReference type="GO" id="GO:0006913">
    <property type="term" value="P:nucleocytoplasmic transport"/>
    <property type="evidence" value="ECO:0007669"/>
    <property type="project" value="UniProtKB-UniRule"/>
</dbReference>
<keyword evidence="5" id="KW-0963">Cytoplasm</keyword>
<proteinExistence type="evidence at transcript level"/>
<protein>
    <recommendedName>
        <fullName evidence="4 5">NTF2-related export protein</fullName>
    </recommendedName>
</protein>
<dbReference type="PROSITE" id="PS50177">
    <property type="entry name" value="NTF2_DOMAIN"/>
    <property type="match status" value="1"/>
</dbReference>
<sequence>MEQDIKTKIDLARHTAEEFTKLYYESVDKRRHLMSRYYLDTGVLVWNGNGTVGKDLIQKFFEGLPPTEHTLTSLDSQPVLDVAVGSQLTFLILVCGFVKFQEKISRPFQQNFMITAQGDKWKIVSDCFRLQEPVAL</sequence>